<dbReference type="AlphaFoldDB" id="A0A6B0V3P2"/>
<proteinExistence type="predicted"/>
<reference evidence="1" key="1">
    <citation type="submission" date="2019-12" db="EMBL/GenBank/DDBJ databases">
        <title>An insight into the sialome of adult female Ixodes ricinus ticks feeding for 6 days.</title>
        <authorList>
            <person name="Perner J."/>
            <person name="Ribeiro J.M.C."/>
        </authorList>
    </citation>
    <scope>NUCLEOTIDE SEQUENCE</scope>
    <source>
        <strain evidence="1">Semi-engorged</strain>
        <tissue evidence="1">Salivary glands</tissue>
    </source>
</reference>
<dbReference type="EMBL" id="GIFC01013845">
    <property type="protein sequence ID" value="MXU95928.1"/>
    <property type="molecule type" value="Transcribed_RNA"/>
</dbReference>
<sequence>MARRLEELTREERELQVENISPREAVGDLRNYVCGTVEFPALPNGSDCPAPSTGSFASAVTTACLRSPTEVPCRQTSPGRHQRTVVHRSSDTEVQTQMPPTTDGAAKQSVLKTAPKLSAVTGLFLSRLAASTEASDVQGRLAGLVGDKTVVCTKLKTRYSMYSSFYVSLDKDLFELLNKPEAWPVGCVFRPFYRKFTAL</sequence>
<accession>A0A6B0V3P2</accession>
<name>A0A6B0V3P2_IXORI</name>
<protein>
    <submittedName>
        <fullName evidence="1">Uncharacterized protein</fullName>
    </submittedName>
</protein>
<organism evidence="1">
    <name type="scientific">Ixodes ricinus</name>
    <name type="common">Common tick</name>
    <name type="synonym">Acarus ricinus</name>
    <dbReference type="NCBI Taxonomy" id="34613"/>
    <lineage>
        <taxon>Eukaryota</taxon>
        <taxon>Metazoa</taxon>
        <taxon>Ecdysozoa</taxon>
        <taxon>Arthropoda</taxon>
        <taxon>Chelicerata</taxon>
        <taxon>Arachnida</taxon>
        <taxon>Acari</taxon>
        <taxon>Parasitiformes</taxon>
        <taxon>Ixodida</taxon>
        <taxon>Ixodoidea</taxon>
        <taxon>Ixodidae</taxon>
        <taxon>Ixodinae</taxon>
        <taxon>Ixodes</taxon>
    </lineage>
</organism>
<evidence type="ECO:0000313" key="1">
    <source>
        <dbReference type="EMBL" id="MXU95928.1"/>
    </source>
</evidence>